<keyword evidence="3" id="KW-1185">Reference proteome</keyword>
<dbReference type="Proteomes" id="UP001596233">
    <property type="component" value="Unassembled WGS sequence"/>
</dbReference>
<organism evidence="2 3">
    <name type="scientific">Paenibacillus septentrionalis</name>
    <dbReference type="NCBI Taxonomy" id="429342"/>
    <lineage>
        <taxon>Bacteria</taxon>
        <taxon>Bacillati</taxon>
        <taxon>Bacillota</taxon>
        <taxon>Bacilli</taxon>
        <taxon>Bacillales</taxon>
        <taxon>Paenibacillaceae</taxon>
        <taxon>Paenibacillus</taxon>
    </lineage>
</organism>
<evidence type="ECO:0000313" key="3">
    <source>
        <dbReference type="Proteomes" id="UP001596233"/>
    </source>
</evidence>
<reference evidence="3" key="1">
    <citation type="journal article" date="2019" name="Int. J. Syst. Evol. Microbiol.">
        <title>The Global Catalogue of Microorganisms (GCM) 10K type strain sequencing project: providing services to taxonomists for standard genome sequencing and annotation.</title>
        <authorList>
            <consortium name="The Broad Institute Genomics Platform"/>
            <consortium name="The Broad Institute Genome Sequencing Center for Infectious Disease"/>
            <person name="Wu L."/>
            <person name="Ma J."/>
        </authorList>
    </citation>
    <scope>NUCLEOTIDE SEQUENCE [LARGE SCALE GENOMIC DNA]</scope>
    <source>
        <strain evidence="3">PCU 280</strain>
    </source>
</reference>
<dbReference type="EMBL" id="JBHSTE010000002">
    <property type="protein sequence ID" value="MFC6332555.1"/>
    <property type="molecule type" value="Genomic_DNA"/>
</dbReference>
<name>A0ABW1V5A1_9BACL</name>
<evidence type="ECO:0000256" key="1">
    <source>
        <dbReference type="SAM" id="MobiDB-lite"/>
    </source>
</evidence>
<dbReference type="RefSeq" id="WP_379233041.1">
    <property type="nucleotide sequence ID" value="NZ_JBHSTE010000002.1"/>
</dbReference>
<protein>
    <submittedName>
        <fullName evidence="2">Uncharacterized protein</fullName>
    </submittedName>
</protein>
<comment type="caution">
    <text evidence="2">The sequence shown here is derived from an EMBL/GenBank/DDBJ whole genome shotgun (WGS) entry which is preliminary data.</text>
</comment>
<sequence>MEQNEDTRPAAYAFQRAGGSAGDGKSNRRSARVFHRCKSNVSVAMQLLVEGGIKAAPPYSLAQAFVPRFVDGKKAEQNEDTRPAAYAFQRAGGSAGDGKSNRRSARIFHRCKSNVSFAKQLLVEGGIKAAPLCSLTHA</sequence>
<gene>
    <name evidence="2" type="ORF">ACFP56_07945</name>
</gene>
<feature type="region of interest" description="Disordered" evidence="1">
    <location>
        <begin position="1"/>
        <end position="27"/>
    </location>
</feature>
<evidence type="ECO:0000313" key="2">
    <source>
        <dbReference type="EMBL" id="MFC6332555.1"/>
    </source>
</evidence>
<proteinExistence type="predicted"/>
<accession>A0ABW1V5A1</accession>